<feature type="transmembrane region" description="Helical" evidence="1">
    <location>
        <begin position="35"/>
        <end position="55"/>
    </location>
</feature>
<dbReference type="Proteomes" id="UP000253273">
    <property type="component" value="Chromosome"/>
</dbReference>
<dbReference type="Pfam" id="PF25927">
    <property type="entry name" value="DUF7972"/>
    <property type="match status" value="1"/>
</dbReference>
<evidence type="ECO:0000256" key="1">
    <source>
        <dbReference type="SAM" id="Phobius"/>
    </source>
</evidence>
<keyword evidence="1" id="KW-1133">Transmembrane helix</keyword>
<keyword evidence="1" id="KW-0812">Transmembrane</keyword>
<evidence type="ECO:0000313" key="2">
    <source>
        <dbReference type="EMBL" id="AXG06207.1"/>
    </source>
</evidence>
<dbReference type="RefSeq" id="WP_114585349.1">
    <property type="nucleotide sequence ID" value="NZ_CP031150.1"/>
</dbReference>
<proteinExistence type="predicted"/>
<evidence type="ECO:0000313" key="3">
    <source>
        <dbReference type="Proteomes" id="UP000253273"/>
    </source>
</evidence>
<name>A0A345E1Y5_9EURY</name>
<sequence length="341" mass="37011">MDGDADDGRPNDQLRARAAESRTKLWLYLEADRRLVVAGLVAVVFLVVLAVGLLLPTAATKLRSGDAVGTLFQGFLTATITGVTLVLTLNQLVLSQELGAVGDQRERMTAALQFRDDAAELLDVPVSPARPSQFLRALVQVTSRHAQDLRDAVGAQHDEVGELTGSLIDNADRVADSLDGAQFGEFDVLSAALNFNYSWKIFEAKRIRETNTLDEDAEAALDGLVDTLELFGLAREHFKTLYFQWELINLSRGILAAALPALLVAIVMIAFFDPAGPVSDALGVVPVVAATSTVSVLPFLVLVAYVLRIATVTKHTLSIGPFILRETEQVEEVEWDDDESR</sequence>
<feature type="transmembrane region" description="Helical" evidence="1">
    <location>
        <begin position="284"/>
        <end position="307"/>
    </location>
</feature>
<dbReference type="GeneID" id="37283117"/>
<dbReference type="KEGG" id="haj:DU500_06990"/>
<accession>A0A345E1Y5</accession>
<feature type="transmembrane region" description="Helical" evidence="1">
    <location>
        <begin position="253"/>
        <end position="272"/>
    </location>
</feature>
<dbReference type="EMBL" id="CP031150">
    <property type="protein sequence ID" value="AXG06207.1"/>
    <property type="molecule type" value="Genomic_DNA"/>
</dbReference>
<organism evidence="2 3">
    <name type="scientific">Haloplanus rubicundus</name>
    <dbReference type="NCBI Taxonomy" id="1547898"/>
    <lineage>
        <taxon>Archaea</taxon>
        <taxon>Methanobacteriati</taxon>
        <taxon>Methanobacteriota</taxon>
        <taxon>Stenosarchaea group</taxon>
        <taxon>Halobacteria</taxon>
        <taxon>Halobacteriales</taxon>
        <taxon>Haloferacaceae</taxon>
        <taxon>Haloplanus</taxon>
    </lineage>
</organism>
<feature type="transmembrane region" description="Helical" evidence="1">
    <location>
        <begin position="67"/>
        <end position="89"/>
    </location>
</feature>
<reference evidence="2 3" key="1">
    <citation type="submission" date="2018-07" db="EMBL/GenBank/DDBJ databases">
        <title>Genome sequences of Haloplanus sp. CBA1113.</title>
        <authorList>
            <person name="Kim Y.B."/>
            <person name="Roh S.W."/>
        </authorList>
    </citation>
    <scope>NUCLEOTIDE SEQUENCE [LARGE SCALE GENOMIC DNA]</scope>
    <source>
        <strain evidence="2 3">CBA1113</strain>
    </source>
</reference>
<gene>
    <name evidence="2" type="ORF">DU500_06990</name>
</gene>
<dbReference type="AlphaFoldDB" id="A0A345E1Y5"/>
<keyword evidence="3" id="KW-1185">Reference proteome</keyword>
<protein>
    <submittedName>
        <fullName evidence="2">Uncharacterized protein</fullName>
    </submittedName>
</protein>
<dbReference type="InterPro" id="IPR058278">
    <property type="entry name" value="DUF7972"/>
</dbReference>
<keyword evidence="1" id="KW-0472">Membrane</keyword>
<dbReference type="OrthoDB" id="202254at2157"/>